<dbReference type="STRING" id="1423726.FC07_GL002311"/>
<evidence type="ECO:0000259" key="2">
    <source>
        <dbReference type="SMART" id="SM00014"/>
    </source>
</evidence>
<feature type="transmembrane region" description="Helical" evidence="1">
    <location>
        <begin position="70"/>
        <end position="89"/>
    </location>
</feature>
<dbReference type="OrthoDB" id="9789113at2"/>
<gene>
    <name evidence="3" type="ORF">FC07_GL002311</name>
</gene>
<evidence type="ECO:0000313" key="4">
    <source>
        <dbReference type="Proteomes" id="UP000051461"/>
    </source>
</evidence>
<evidence type="ECO:0000256" key="1">
    <source>
        <dbReference type="SAM" id="Phobius"/>
    </source>
</evidence>
<proteinExistence type="predicted"/>
<dbReference type="CDD" id="cd03392">
    <property type="entry name" value="PAP2_like_2"/>
    <property type="match status" value="1"/>
</dbReference>
<protein>
    <recommendedName>
        <fullName evidence="2">Phosphatidic acid phosphatase type 2/haloperoxidase domain-containing protein</fullName>
    </recommendedName>
</protein>
<keyword evidence="1" id="KW-1133">Transmembrane helix</keyword>
<dbReference type="InterPro" id="IPR000326">
    <property type="entry name" value="PAP2/HPO"/>
</dbReference>
<sequence>MFRQRFQAALPEKQPLPRWPLAALVLLAILAALAKWQENLLLQIDRPIIAVVQKQIQPVPTFGWHLLSVAFQPTLDCFYIVLLAIWLWWHRRTRMGIAVLIMMASGTIANHFLKSFIARPRPQIRVIIPEAGFSFPSGHTFGITLCLLLLYFVLIRPLPQRIWHILAIVVSALLIIGMATARVYLGDHYPSDTLGGFLFALLWFKLCEMGLHIVNRFYHRSKPQPRHAHHEQHPNEDL</sequence>
<keyword evidence="4" id="KW-1185">Reference proteome</keyword>
<dbReference type="PATRIC" id="fig|1423726.3.peg.2397"/>
<dbReference type="PANTHER" id="PTHR14969:SF13">
    <property type="entry name" value="AT30094P"/>
    <property type="match status" value="1"/>
</dbReference>
<feature type="transmembrane region" description="Helical" evidence="1">
    <location>
        <begin position="162"/>
        <end position="185"/>
    </location>
</feature>
<evidence type="ECO:0000313" key="3">
    <source>
        <dbReference type="EMBL" id="KRK39817.1"/>
    </source>
</evidence>
<reference evidence="3 4" key="1">
    <citation type="journal article" date="2015" name="Genome Announc.">
        <title>Expanding the biotechnology potential of lactobacilli through comparative genomics of 213 strains and associated genera.</title>
        <authorList>
            <person name="Sun Z."/>
            <person name="Harris H.M."/>
            <person name="McCann A."/>
            <person name="Guo C."/>
            <person name="Argimon S."/>
            <person name="Zhang W."/>
            <person name="Yang X."/>
            <person name="Jeffery I.B."/>
            <person name="Cooney J.C."/>
            <person name="Kagawa T.F."/>
            <person name="Liu W."/>
            <person name="Song Y."/>
            <person name="Salvetti E."/>
            <person name="Wrobel A."/>
            <person name="Rasinkangas P."/>
            <person name="Parkhill J."/>
            <person name="Rea M.C."/>
            <person name="O'Sullivan O."/>
            <person name="Ritari J."/>
            <person name="Douillard F.P."/>
            <person name="Paul Ross R."/>
            <person name="Yang R."/>
            <person name="Briner A.E."/>
            <person name="Felis G.E."/>
            <person name="de Vos W.M."/>
            <person name="Barrangou R."/>
            <person name="Klaenhammer T.R."/>
            <person name="Caufield P.W."/>
            <person name="Cui Y."/>
            <person name="Zhang H."/>
            <person name="O'Toole P.W."/>
        </authorList>
    </citation>
    <scope>NUCLEOTIDE SEQUENCE [LARGE SCALE GENOMIC DNA]</scope>
    <source>
        <strain evidence="3 4">DSM 20003</strain>
    </source>
</reference>
<feature type="transmembrane region" description="Helical" evidence="1">
    <location>
        <begin position="197"/>
        <end position="218"/>
    </location>
</feature>
<dbReference type="SUPFAM" id="SSF48317">
    <property type="entry name" value="Acid phosphatase/Vanadium-dependent haloperoxidase"/>
    <property type="match status" value="1"/>
</dbReference>
<name>A0A0R1H1D1_9LACO</name>
<dbReference type="SMART" id="SM00014">
    <property type="entry name" value="acidPPc"/>
    <property type="match status" value="1"/>
</dbReference>
<accession>A0A0R1H1D1</accession>
<organism evidence="3 4">
    <name type="scientific">Loigolactobacillus bifermentans DSM 20003</name>
    <dbReference type="NCBI Taxonomy" id="1423726"/>
    <lineage>
        <taxon>Bacteria</taxon>
        <taxon>Bacillati</taxon>
        <taxon>Bacillota</taxon>
        <taxon>Bacilli</taxon>
        <taxon>Lactobacillales</taxon>
        <taxon>Lactobacillaceae</taxon>
        <taxon>Loigolactobacillus</taxon>
    </lineage>
</organism>
<dbReference type="Proteomes" id="UP000051461">
    <property type="component" value="Unassembled WGS sequence"/>
</dbReference>
<feature type="domain" description="Phosphatidic acid phosphatase type 2/haloperoxidase" evidence="2">
    <location>
        <begin position="95"/>
        <end position="208"/>
    </location>
</feature>
<dbReference type="RefSeq" id="WP_057904164.1">
    <property type="nucleotide sequence ID" value="NZ_AZDA01000039.1"/>
</dbReference>
<comment type="caution">
    <text evidence="3">The sequence shown here is derived from an EMBL/GenBank/DDBJ whole genome shotgun (WGS) entry which is preliminary data.</text>
</comment>
<keyword evidence="1" id="KW-0812">Transmembrane</keyword>
<dbReference type="InterPro" id="IPR036938">
    <property type="entry name" value="PAP2/HPO_sf"/>
</dbReference>
<dbReference type="Pfam" id="PF01569">
    <property type="entry name" value="PAP2"/>
    <property type="match status" value="1"/>
</dbReference>
<dbReference type="PANTHER" id="PTHR14969">
    <property type="entry name" value="SPHINGOSINE-1-PHOSPHATE PHOSPHOHYDROLASE"/>
    <property type="match status" value="1"/>
</dbReference>
<dbReference type="AlphaFoldDB" id="A0A0R1H1D1"/>
<dbReference type="EMBL" id="AZDA01000039">
    <property type="protein sequence ID" value="KRK39817.1"/>
    <property type="molecule type" value="Genomic_DNA"/>
</dbReference>
<feature type="transmembrane region" description="Helical" evidence="1">
    <location>
        <begin position="96"/>
        <end position="113"/>
    </location>
</feature>
<feature type="transmembrane region" description="Helical" evidence="1">
    <location>
        <begin position="133"/>
        <end position="155"/>
    </location>
</feature>
<keyword evidence="1" id="KW-0472">Membrane</keyword>
<dbReference type="Gene3D" id="1.20.144.10">
    <property type="entry name" value="Phosphatidic acid phosphatase type 2/haloperoxidase"/>
    <property type="match status" value="2"/>
</dbReference>